<reference evidence="2" key="2">
    <citation type="submission" date="2021-02" db="EMBL/GenBank/DDBJ databases">
        <authorList>
            <person name="Kimball J.A."/>
            <person name="Haas M.W."/>
            <person name="Macchietto M."/>
            <person name="Kono T."/>
            <person name="Duquette J."/>
            <person name="Shao M."/>
        </authorList>
    </citation>
    <scope>NUCLEOTIDE SEQUENCE</scope>
    <source>
        <tissue evidence="2">Fresh leaf tissue</tissue>
    </source>
</reference>
<evidence type="ECO:0000313" key="2">
    <source>
        <dbReference type="EMBL" id="KAG8074921.1"/>
    </source>
</evidence>
<keyword evidence="3" id="KW-1185">Reference proteome</keyword>
<evidence type="ECO:0000313" key="3">
    <source>
        <dbReference type="Proteomes" id="UP000729402"/>
    </source>
</evidence>
<name>A0A8J5SFG1_ZIZPA</name>
<keyword evidence="1" id="KW-0732">Signal</keyword>
<dbReference type="EMBL" id="JAAALK010000283">
    <property type="protein sequence ID" value="KAG8074921.1"/>
    <property type="molecule type" value="Genomic_DNA"/>
</dbReference>
<dbReference type="Proteomes" id="UP000729402">
    <property type="component" value="Unassembled WGS sequence"/>
</dbReference>
<reference evidence="2" key="1">
    <citation type="journal article" date="2021" name="bioRxiv">
        <title>Whole Genome Assembly and Annotation of Northern Wild Rice, Zizania palustris L., Supports a Whole Genome Duplication in the Zizania Genus.</title>
        <authorList>
            <person name="Haas M."/>
            <person name="Kono T."/>
            <person name="Macchietto M."/>
            <person name="Millas R."/>
            <person name="McGilp L."/>
            <person name="Shao M."/>
            <person name="Duquette J."/>
            <person name="Hirsch C.N."/>
            <person name="Kimball J."/>
        </authorList>
    </citation>
    <scope>NUCLEOTIDE SEQUENCE</scope>
    <source>
        <tissue evidence="2">Fresh leaf tissue</tissue>
    </source>
</reference>
<feature type="signal peptide" evidence="1">
    <location>
        <begin position="1"/>
        <end position="26"/>
    </location>
</feature>
<evidence type="ECO:0000256" key="1">
    <source>
        <dbReference type="SAM" id="SignalP"/>
    </source>
</evidence>
<sequence>MMAARAPPWLLCLCLCFASCLIRSKSDELEGRRQLAASGHGYRATAVMVDQERRRLAAELVPAAGAGAGGGSSAHGDDVQRLDVYASYLSFYTIQNWKTASDSEIGE</sequence>
<accession>A0A8J5SFG1</accession>
<protein>
    <submittedName>
        <fullName evidence="2">Uncharacterized protein</fullName>
    </submittedName>
</protein>
<feature type="chain" id="PRO_5035290478" evidence="1">
    <location>
        <begin position="27"/>
        <end position="107"/>
    </location>
</feature>
<organism evidence="2 3">
    <name type="scientific">Zizania palustris</name>
    <name type="common">Northern wild rice</name>
    <dbReference type="NCBI Taxonomy" id="103762"/>
    <lineage>
        <taxon>Eukaryota</taxon>
        <taxon>Viridiplantae</taxon>
        <taxon>Streptophyta</taxon>
        <taxon>Embryophyta</taxon>
        <taxon>Tracheophyta</taxon>
        <taxon>Spermatophyta</taxon>
        <taxon>Magnoliopsida</taxon>
        <taxon>Liliopsida</taxon>
        <taxon>Poales</taxon>
        <taxon>Poaceae</taxon>
        <taxon>BOP clade</taxon>
        <taxon>Oryzoideae</taxon>
        <taxon>Oryzeae</taxon>
        <taxon>Zizaniinae</taxon>
        <taxon>Zizania</taxon>
    </lineage>
</organism>
<proteinExistence type="predicted"/>
<gene>
    <name evidence="2" type="ORF">GUJ93_ZPchr0006g43161</name>
</gene>
<comment type="caution">
    <text evidence="2">The sequence shown here is derived from an EMBL/GenBank/DDBJ whole genome shotgun (WGS) entry which is preliminary data.</text>
</comment>
<dbReference type="AlphaFoldDB" id="A0A8J5SFG1"/>